<organism evidence="1 2">
    <name type="scientific">Candidatus Carbonibacillus altaicus</name>
    <dbReference type="NCBI Taxonomy" id="2163959"/>
    <lineage>
        <taxon>Bacteria</taxon>
        <taxon>Bacillati</taxon>
        <taxon>Bacillota</taxon>
        <taxon>Bacilli</taxon>
        <taxon>Bacillales</taxon>
        <taxon>Candidatus Carbonibacillus</taxon>
    </lineage>
</organism>
<dbReference type="EMBL" id="PEBX01000030">
    <property type="protein sequence ID" value="PTQ56379.1"/>
    <property type="molecule type" value="Genomic_DNA"/>
</dbReference>
<dbReference type="Proteomes" id="UP000244338">
    <property type="component" value="Unassembled WGS sequence"/>
</dbReference>
<gene>
    <name evidence="1" type="ORF">BSOLF_0268</name>
</gene>
<sequence>MNVDVLNRNPSSCPDVAVARFYPSFITHVALTLFEAFLPLLRRASIHKILNACL</sequence>
<evidence type="ECO:0000313" key="2">
    <source>
        <dbReference type="Proteomes" id="UP000244338"/>
    </source>
</evidence>
<dbReference type="AlphaFoldDB" id="A0A2R6Y119"/>
<evidence type="ECO:0000313" key="1">
    <source>
        <dbReference type="EMBL" id="PTQ56379.1"/>
    </source>
</evidence>
<protein>
    <submittedName>
        <fullName evidence="1">Uncharacterized protein</fullName>
    </submittedName>
</protein>
<proteinExistence type="predicted"/>
<reference evidence="2" key="1">
    <citation type="journal article" date="2018" name="Sci. Rep.">
        <title>Lignite coal burning seam in the remote Altai Mountains harbors a hydrogen-driven thermophilic microbial community.</title>
        <authorList>
            <person name="Kadnikov V.V."/>
            <person name="Mardanov A.V."/>
            <person name="Ivasenko D.A."/>
            <person name="Antsiferov D.V."/>
            <person name="Beletsky A.V."/>
            <person name="Karnachuk O.V."/>
            <person name="Ravin N.V."/>
        </authorList>
    </citation>
    <scope>NUCLEOTIDE SEQUENCE [LARGE SCALE GENOMIC DNA]</scope>
</reference>
<accession>A0A2R6Y119</accession>
<comment type="caution">
    <text evidence="1">The sequence shown here is derived from an EMBL/GenBank/DDBJ whole genome shotgun (WGS) entry which is preliminary data.</text>
</comment>
<name>A0A2R6Y119_9BACL</name>